<dbReference type="Pfam" id="PF13513">
    <property type="entry name" value="HEAT_EZ"/>
    <property type="match status" value="1"/>
</dbReference>
<dbReference type="Proteomes" id="UP001216638">
    <property type="component" value="Chromosome 3"/>
</dbReference>
<comment type="subcellular location">
    <subcellularLocation>
        <location evidence="1">Cytoplasm</location>
    </subcellularLocation>
</comment>
<dbReference type="InterPro" id="IPR011989">
    <property type="entry name" value="ARM-like"/>
</dbReference>
<accession>A0AAF0DUG6</accession>
<evidence type="ECO:0000313" key="10">
    <source>
        <dbReference type="Proteomes" id="UP001216638"/>
    </source>
</evidence>
<sequence>MATWNPQPEGLAELVELFRQSTSTERDVQRRIAERLDAISQIPDYVNYLVLVFVQMTQEEVSTRSVAGLLAKNHLYFNYQRVSPESLEYVKGMVLPALSFSDTVLRNVATQLVSVIIQVVKPENWVEALSVLMQAMDSSNVDEAEAALSTLAKISEDMPEQLDACEINGVRPLDVLIPKLLQATTHNDTRIRVHALNALNQYIQIGSPSMNANVDAYVAALFQRASDERPVVRKFVCKALVFVLSTWPEKLAPEMNNLVEYMLYSTQDKDEDVALEAAEFWLQFAEETQLADQLRPYLPRVIPVLLKCMVYSELSLLLLGESNDDAAQPDRPEDIKPRHYGGTTHRSERVAAEEGEAPAHGTTHRSRAAIDAEFDEENDDEDDDEDDDDEDDEDDDDALGSWNLRKCSAAALDVLAVHFHEEILPTLLPLLKERLFSEDWVQREAGILALGAIAEGCMSGIEPHLPTLVPMLLTMLQDKQPLVRSITCWTLGRYSSWFAGDVSQEHLQQYFAPTLEGLLTMVLDNNKRVQEAGCSAFATLEEEVGATLAPYLGPVLQTLVMAFDRYHQKNMLILYDAVGTLADSVGPALNQPQYIELLMGPLTAKWASLDDTDPDLIPLLECLASVTIAMGTGFAQHALPVYQRCVSIIHANLAAYERAAAHPDADDELPDHTFLIVALDLLSGLSQGLGASMAELVANGQPLLLPQLQPCLTNPEAPVRQSAYALLGDLAISAFAQLRPFLPSYMPLLLAQIDPEQKHETLSVCNNATWAAGEIALQYGRDDPELHQWIPELLTKLIAILRHPKSVKSLSENAAVTIGRLGLMAPQAVAPHLAVFLEPWCRALWDIKDNDEKDSAFMGLCEMIKTNPNGATQGFAFFCNAVVRWQKPSAQLNERFAEILHGFRQMSGDKWDETKAQFPTVIQQRLQERYGV</sequence>
<dbReference type="InterPro" id="IPR057978">
    <property type="entry name" value="TPR_DAAF5"/>
</dbReference>
<feature type="compositionally biased region" description="Acidic residues" evidence="7">
    <location>
        <begin position="372"/>
        <end position="398"/>
    </location>
</feature>
<evidence type="ECO:0000313" key="9">
    <source>
        <dbReference type="EMBL" id="WFC95914.1"/>
    </source>
</evidence>
<dbReference type="GO" id="GO:0005737">
    <property type="term" value="C:cytoplasm"/>
    <property type="evidence" value="ECO:0007669"/>
    <property type="project" value="UniProtKB-SubCell"/>
</dbReference>
<dbReference type="FunFam" id="1.25.10.10:FF:000402">
    <property type="entry name" value="Related to importin beta-2 subunit (Transportin)"/>
    <property type="match status" value="1"/>
</dbReference>
<proteinExistence type="predicted"/>
<keyword evidence="3" id="KW-0963">Cytoplasm</keyword>
<protein>
    <recommendedName>
        <fullName evidence="8">Dynein axonemal assembly factor 5 TPR repeats domain-containing protein</fullName>
    </recommendedName>
</protein>
<evidence type="ECO:0000256" key="7">
    <source>
        <dbReference type="SAM" id="MobiDB-lite"/>
    </source>
</evidence>
<dbReference type="PANTHER" id="PTHR10527">
    <property type="entry name" value="IMPORTIN BETA"/>
    <property type="match status" value="1"/>
</dbReference>
<dbReference type="InterPro" id="IPR021133">
    <property type="entry name" value="HEAT_type_2"/>
</dbReference>
<dbReference type="EMBL" id="CP119953">
    <property type="protein sequence ID" value="WFC95914.1"/>
    <property type="molecule type" value="Genomic_DNA"/>
</dbReference>
<dbReference type="Gene3D" id="1.25.10.10">
    <property type="entry name" value="Leucine-rich Repeat Variant"/>
    <property type="match status" value="2"/>
</dbReference>
<name>A0AAF0DUG6_9BASI</name>
<evidence type="ECO:0000256" key="3">
    <source>
        <dbReference type="ARBA" id="ARBA00022490"/>
    </source>
</evidence>
<dbReference type="Pfam" id="PF25757">
    <property type="entry name" value="TPR_DNAAF5"/>
    <property type="match status" value="1"/>
</dbReference>
<keyword evidence="10" id="KW-1185">Reference proteome</keyword>
<dbReference type="AlphaFoldDB" id="A0AAF0DUG6"/>
<evidence type="ECO:0000259" key="8">
    <source>
        <dbReference type="Pfam" id="PF25757"/>
    </source>
</evidence>
<gene>
    <name evidence="9" type="ORF">MBRA1_002569</name>
</gene>
<evidence type="ECO:0000256" key="1">
    <source>
        <dbReference type="ARBA" id="ARBA00004496"/>
    </source>
</evidence>
<feature type="region of interest" description="Disordered" evidence="7">
    <location>
        <begin position="323"/>
        <end position="400"/>
    </location>
</feature>
<dbReference type="GO" id="GO:0006606">
    <property type="term" value="P:protein import into nucleus"/>
    <property type="evidence" value="ECO:0007669"/>
    <property type="project" value="InterPro"/>
</dbReference>
<evidence type="ECO:0000256" key="6">
    <source>
        <dbReference type="PROSITE-ProRule" id="PRU00103"/>
    </source>
</evidence>
<dbReference type="PROSITE" id="PS50077">
    <property type="entry name" value="HEAT_REPEAT"/>
    <property type="match status" value="1"/>
</dbReference>
<feature type="compositionally biased region" description="Basic and acidic residues" evidence="7">
    <location>
        <begin position="328"/>
        <end position="337"/>
    </location>
</feature>
<keyword evidence="2" id="KW-0813">Transport</keyword>
<evidence type="ECO:0000256" key="5">
    <source>
        <dbReference type="ARBA" id="ARBA00022927"/>
    </source>
</evidence>
<evidence type="ECO:0000256" key="4">
    <source>
        <dbReference type="ARBA" id="ARBA00022737"/>
    </source>
</evidence>
<feature type="domain" description="Dynein axonemal assembly factor 5 TPR repeats" evidence="8">
    <location>
        <begin position="174"/>
        <end position="283"/>
    </location>
</feature>
<reference evidence="9" key="1">
    <citation type="submission" date="2023-03" db="EMBL/GenBank/DDBJ databases">
        <title>Mating type loci evolution in Malassezia.</title>
        <authorList>
            <person name="Coelho M.A."/>
        </authorList>
    </citation>
    <scope>NUCLEOTIDE SEQUENCE</scope>
    <source>
        <strain evidence="9">CBS 14135</strain>
    </source>
</reference>
<dbReference type="InterPro" id="IPR016024">
    <property type="entry name" value="ARM-type_fold"/>
</dbReference>
<organism evidence="9 10">
    <name type="scientific">Malassezia brasiliensis</name>
    <dbReference type="NCBI Taxonomy" id="1821822"/>
    <lineage>
        <taxon>Eukaryota</taxon>
        <taxon>Fungi</taxon>
        <taxon>Dikarya</taxon>
        <taxon>Basidiomycota</taxon>
        <taxon>Ustilaginomycotina</taxon>
        <taxon>Malasseziomycetes</taxon>
        <taxon>Malasseziales</taxon>
        <taxon>Malasseziaceae</taxon>
        <taxon>Malassezia</taxon>
    </lineage>
</organism>
<dbReference type="SUPFAM" id="SSF48371">
    <property type="entry name" value="ARM repeat"/>
    <property type="match status" value="1"/>
</dbReference>
<evidence type="ECO:0000256" key="2">
    <source>
        <dbReference type="ARBA" id="ARBA00022448"/>
    </source>
</evidence>
<feature type="repeat" description="HEAT" evidence="6">
    <location>
        <begin position="468"/>
        <end position="506"/>
    </location>
</feature>
<dbReference type="InterPro" id="IPR040122">
    <property type="entry name" value="Importin_beta"/>
</dbReference>
<keyword evidence="5" id="KW-0653">Protein transport</keyword>
<dbReference type="FunFam" id="1.25.10.10:FF:000313">
    <property type="entry name" value="Importin beta-2 subunit, putative"/>
    <property type="match status" value="1"/>
</dbReference>
<keyword evidence="4" id="KW-0677">Repeat</keyword>